<name>A0A7G5BYD6_9BACL</name>
<dbReference type="Proteomes" id="UP000515679">
    <property type="component" value="Chromosome"/>
</dbReference>
<protein>
    <submittedName>
        <fullName evidence="1">Uncharacterized protein</fullName>
    </submittedName>
</protein>
<proteinExistence type="predicted"/>
<reference evidence="1 2" key="1">
    <citation type="submission" date="2019-07" db="EMBL/GenBank/DDBJ databases">
        <authorList>
            <person name="Kim J.K."/>
            <person name="Cheong H.-M."/>
            <person name="Choi Y."/>
            <person name="Hwang K.J."/>
            <person name="Lee S."/>
            <person name="Choi C."/>
        </authorList>
    </citation>
    <scope>NUCLEOTIDE SEQUENCE [LARGE SCALE GENOMIC DNA]</scope>
    <source>
        <strain evidence="1 2">KS 22</strain>
    </source>
</reference>
<keyword evidence="2" id="KW-1185">Reference proteome</keyword>
<dbReference type="EMBL" id="CP041969">
    <property type="protein sequence ID" value="QMV41970.1"/>
    <property type="molecule type" value="Genomic_DNA"/>
</dbReference>
<evidence type="ECO:0000313" key="1">
    <source>
        <dbReference type="EMBL" id="QMV41970.1"/>
    </source>
</evidence>
<organism evidence="1 2">
    <name type="scientific">Cohnella cholangitidis</name>
    <dbReference type="NCBI Taxonomy" id="2598458"/>
    <lineage>
        <taxon>Bacteria</taxon>
        <taxon>Bacillati</taxon>
        <taxon>Bacillota</taxon>
        <taxon>Bacilli</taxon>
        <taxon>Bacillales</taxon>
        <taxon>Paenibacillaceae</taxon>
        <taxon>Cohnella</taxon>
    </lineage>
</organism>
<dbReference type="AlphaFoldDB" id="A0A7G5BYD6"/>
<dbReference type="RefSeq" id="WP_182303359.1">
    <property type="nucleotide sequence ID" value="NZ_CP041969.1"/>
</dbReference>
<accession>A0A7G5BYD6</accession>
<dbReference type="KEGG" id="cchl:FPL14_12795"/>
<evidence type="ECO:0000313" key="2">
    <source>
        <dbReference type="Proteomes" id="UP000515679"/>
    </source>
</evidence>
<gene>
    <name evidence="1" type="ORF">FPL14_12795</name>
</gene>
<sequence>MRMNKGVETEFEGLLEDFKLYLQTMDRPELIHLYKEMLFIRYYLTALSMKPLLEPEQAKEIVDYLQAQIGQPTLAMNGVLAREMVQ</sequence>